<proteinExistence type="predicted"/>
<gene>
    <name evidence="2" type="ORF">ACFO6Q_18155</name>
</gene>
<organism evidence="2 3">
    <name type="scientific">Dokdonella ginsengisoli</name>
    <dbReference type="NCBI Taxonomy" id="363846"/>
    <lineage>
        <taxon>Bacteria</taxon>
        <taxon>Pseudomonadati</taxon>
        <taxon>Pseudomonadota</taxon>
        <taxon>Gammaproteobacteria</taxon>
        <taxon>Lysobacterales</taxon>
        <taxon>Rhodanobacteraceae</taxon>
        <taxon>Dokdonella</taxon>
    </lineage>
</organism>
<evidence type="ECO:0000256" key="1">
    <source>
        <dbReference type="SAM" id="SignalP"/>
    </source>
</evidence>
<feature type="chain" id="PRO_5046871374" description="Phosphodiester glycosidase domain-containing protein" evidence="1">
    <location>
        <begin position="21"/>
        <end position="347"/>
    </location>
</feature>
<keyword evidence="1" id="KW-0732">Signal</keyword>
<comment type="caution">
    <text evidence="2">The sequence shown here is derived from an EMBL/GenBank/DDBJ whole genome shotgun (WGS) entry which is preliminary data.</text>
</comment>
<protein>
    <recommendedName>
        <fullName evidence="4">Phosphodiester glycosidase domain-containing protein</fullName>
    </recommendedName>
</protein>
<name>A0ABV9QYV4_9GAMM</name>
<evidence type="ECO:0000313" key="2">
    <source>
        <dbReference type="EMBL" id="MFC4822255.1"/>
    </source>
</evidence>
<evidence type="ECO:0008006" key="4">
    <source>
        <dbReference type="Google" id="ProtNLM"/>
    </source>
</evidence>
<keyword evidence="3" id="KW-1185">Reference proteome</keyword>
<feature type="signal peptide" evidence="1">
    <location>
        <begin position="1"/>
        <end position="20"/>
    </location>
</feature>
<dbReference type="Proteomes" id="UP001595886">
    <property type="component" value="Unassembled WGS sequence"/>
</dbReference>
<accession>A0ABV9QYV4</accession>
<dbReference type="RefSeq" id="WP_380022535.1">
    <property type="nucleotide sequence ID" value="NZ_JBHSHD010000016.1"/>
</dbReference>
<dbReference type="EMBL" id="JBHSHD010000016">
    <property type="protein sequence ID" value="MFC4822255.1"/>
    <property type="molecule type" value="Genomic_DNA"/>
</dbReference>
<sequence length="347" mass="37251">MRRSHWLSIFASALPLLAAAAPLPRFPPGAVWNQDVSRAPLAANSASMVSTLQGLGGWGAGDDFQIDFSMYVLQADAASPTVSVVAWPDADDYYAPDCDAPGFAFPVPAGGAIEGSPGYACDHENADCHLLVQQGDALYEAYAANVAGTSLQTICALRWDLTRRYPRNGRGEQCTSADAAGFPIAPLLFNADEVAAAIPVEGDIGHAIRFVLPNARIADDRYVHPASHGTLRTSGPDASVPYGVRMRLRADFDLGRYNAAARVLLRTMQRYGIVLADGGNIALTGESDRYTTAKWAALGIDEHVFVDGTPSPRVTDFEVVETGPRHVVTYDCVRNPDDFLLIDGYDY</sequence>
<reference evidence="3" key="1">
    <citation type="journal article" date="2019" name="Int. J. Syst. Evol. Microbiol.">
        <title>The Global Catalogue of Microorganisms (GCM) 10K type strain sequencing project: providing services to taxonomists for standard genome sequencing and annotation.</title>
        <authorList>
            <consortium name="The Broad Institute Genomics Platform"/>
            <consortium name="The Broad Institute Genome Sequencing Center for Infectious Disease"/>
            <person name="Wu L."/>
            <person name="Ma J."/>
        </authorList>
    </citation>
    <scope>NUCLEOTIDE SEQUENCE [LARGE SCALE GENOMIC DNA]</scope>
    <source>
        <strain evidence="3">CCUG 30340</strain>
    </source>
</reference>
<evidence type="ECO:0000313" key="3">
    <source>
        <dbReference type="Proteomes" id="UP001595886"/>
    </source>
</evidence>